<dbReference type="AlphaFoldDB" id="A0A9P1FQ64"/>
<name>A0A9P1FQ64_9DINO</name>
<organism evidence="2">
    <name type="scientific">Cladocopium goreaui</name>
    <dbReference type="NCBI Taxonomy" id="2562237"/>
    <lineage>
        <taxon>Eukaryota</taxon>
        <taxon>Sar</taxon>
        <taxon>Alveolata</taxon>
        <taxon>Dinophyceae</taxon>
        <taxon>Suessiales</taxon>
        <taxon>Symbiodiniaceae</taxon>
        <taxon>Cladocopium</taxon>
    </lineage>
</organism>
<proteinExistence type="predicted"/>
<dbReference type="EMBL" id="CAMXCT010000995">
    <property type="protein sequence ID" value="CAI3985489.1"/>
    <property type="molecule type" value="Genomic_DNA"/>
</dbReference>
<evidence type="ECO:0000313" key="3">
    <source>
        <dbReference type="EMBL" id="CAL4772801.1"/>
    </source>
</evidence>
<evidence type="ECO:0000256" key="1">
    <source>
        <dbReference type="SAM" id="MobiDB-lite"/>
    </source>
</evidence>
<gene>
    <name evidence="2" type="ORF">C1SCF055_LOCUS12933</name>
</gene>
<feature type="compositionally biased region" description="Low complexity" evidence="1">
    <location>
        <begin position="377"/>
        <end position="394"/>
    </location>
</feature>
<comment type="caution">
    <text evidence="2">The sequence shown here is derived from an EMBL/GenBank/DDBJ whole genome shotgun (WGS) entry which is preliminary data.</text>
</comment>
<dbReference type="OrthoDB" id="444702at2759"/>
<feature type="non-terminal residue" evidence="2">
    <location>
        <position position="594"/>
    </location>
</feature>
<keyword evidence="4" id="KW-1185">Reference proteome</keyword>
<accession>A0A9P1FQ64</accession>
<feature type="compositionally biased region" description="Basic and acidic residues" evidence="1">
    <location>
        <begin position="400"/>
        <end position="411"/>
    </location>
</feature>
<dbReference type="Proteomes" id="UP001152797">
    <property type="component" value="Unassembled WGS sequence"/>
</dbReference>
<feature type="region of interest" description="Disordered" evidence="1">
    <location>
        <begin position="362"/>
        <end position="429"/>
    </location>
</feature>
<evidence type="ECO:0000313" key="4">
    <source>
        <dbReference type="Proteomes" id="UP001152797"/>
    </source>
</evidence>
<dbReference type="EMBL" id="CAMXCT020000995">
    <property type="protein sequence ID" value="CAL1138864.1"/>
    <property type="molecule type" value="Genomic_DNA"/>
</dbReference>
<evidence type="ECO:0000313" key="2">
    <source>
        <dbReference type="EMBL" id="CAI3985489.1"/>
    </source>
</evidence>
<sequence>AAPLVPTDLHADIRQQVQMALPDAARLRAQTTLLDSEWSVAVLPWQSLGKSDAIAVVPKMFLPEVIRQVGFSGRSIAAVLTQDPDTLGLVGYDRKLLRVNLSTMGPGGERVITSAKRYVVQLGWGPPVEQIMQGEEVPMMFTMCRFQCKFPTALGWPEGPIPASLVLTELERHVPAEAVAEIQPRHNDTATCLLHADFTDNLLRASGKHSVFYKEVSPAQEYLLLWLDDAMSLQDAVKLAEHQDAFGVVRKGHAASPKYAIRFRDVNRLKDFAANHSILDVSDLGRWKIYGIDNTVGTYGLLAWLTERGFQKVEVLYVDDGTGVWLATQPGELASGYYVQSGVKRQFHIKALNSVAKEQAKAKNTGATSSANPAIPKQSARAAKQQAFAAQLSAMQVSTPKRDQPKRKETQPKTGLTPDPKKPGDAGLPAPLVEYMNSSYTGYGRKPASVHRLSGKNFGAHRRFGDAVQSGVQKPYACKLPCISNKLLLTNKVQQVHPTMTWFDVKVSAELAKMGAFALLRAIAASTVPLHAFASWNPFGEHPPYRKPLIEGCFYSAFARLCLAASTVPLHAFASWNPFGEHPPYRKPLIEGSF</sequence>
<reference evidence="3 4" key="2">
    <citation type="submission" date="2024-05" db="EMBL/GenBank/DDBJ databases">
        <authorList>
            <person name="Chen Y."/>
            <person name="Shah S."/>
            <person name="Dougan E. K."/>
            <person name="Thang M."/>
            <person name="Chan C."/>
        </authorList>
    </citation>
    <scope>NUCLEOTIDE SEQUENCE [LARGE SCALE GENOMIC DNA]</scope>
</reference>
<dbReference type="EMBL" id="CAMXCT030000995">
    <property type="protein sequence ID" value="CAL4772801.1"/>
    <property type="molecule type" value="Genomic_DNA"/>
</dbReference>
<reference evidence="2" key="1">
    <citation type="submission" date="2022-10" db="EMBL/GenBank/DDBJ databases">
        <authorList>
            <person name="Chen Y."/>
            <person name="Dougan E. K."/>
            <person name="Chan C."/>
            <person name="Rhodes N."/>
            <person name="Thang M."/>
        </authorList>
    </citation>
    <scope>NUCLEOTIDE SEQUENCE</scope>
</reference>
<protein>
    <submittedName>
        <fullName evidence="2">Uncharacterized protein</fullName>
    </submittedName>
</protein>